<protein>
    <submittedName>
        <fullName evidence="2">Uncharacterized protein</fullName>
    </submittedName>
</protein>
<evidence type="ECO:0000313" key="2">
    <source>
        <dbReference type="EMBL" id="MYN18497.1"/>
    </source>
</evidence>
<feature type="chain" id="PRO_5032804257" evidence="1">
    <location>
        <begin position="21"/>
        <end position="184"/>
    </location>
</feature>
<dbReference type="RefSeq" id="WP_161091039.1">
    <property type="nucleotide sequence ID" value="NZ_WWCV01000030.1"/>
</dbReference>
<keyword evidence="3" id="KW-1185">Reference proteome</keyword>
<dbReference type="Proteomes" id="UP000484875">
    <property type="component" value="Unassembled WGS sequence"/>
</dbReference>
<evidence type="ECO:0000313" key="3">
    <source>
        <dbReference type="Proteomes" id="UP000484875"/>
    </source>
</evidence>
<sequence>MTRIWFALAILLGLTSPALPKPLTLCAGELFTDARAKLVVDGWHADPTAHAATGEYAGLDRQLAHAGYFEVDYCSVGKSFCVLQYTRGKTCLRLHTQGEEIRSMRIERWSNDCREKGANEGGNLLPADVRYVTQWRNKCEDYEQCKGADGSLLKIKRKYARNPEIMKVLRSNDNPVEIYPSTKK</sequence>
<name>A0A845HJF9_9BURK</name>
<feature type="signal peptide" evidence="1">
    <location>
        <begin position="1"/>
        <end position="20"/>
    </location>
</feature>
<accession>A0A845HJF9</accession>
<reference evidence="2 3" key="1">
    <citation type="submission" date="2019-12" db="EMBL/GenBank/DDBJ databases">
        <title>Novel species isolated from a subtropical stream in China.</title>
        <authorList>
            <person name="Lu H."/>
        </authorList>
    </citation>
    <scope>NUCLEOTIDE SEQUENCE [LARGE SCALE GENOMIC DNA]</scope>
    <source>
        <strain evidence="2 3">FT107W</strain>
    </source>
</reference>
<gene>
    <name evidence="2" type="ORF">GTP81_17235</name>
</gene>
<comment type="caution">
    <text evidence="2">The sequence shown here is derived from an EMBL/GenBank/DDBJ whole genome shotgun (WGS) entry which is preliminary data.</text>
</comment>
<evidence type="ECO:0000256" key="1">
    <source>
        <dbReference type="SAM" id="SignalP"/>
    </source>
</evidence>
<organism evidence="2 3">
    <name type="scientific">Duganella vulcania</name>
    <dbReference type="NCBI Taxonomy" id="2692166"/>
    <lineage>
        <taxon>Bacteria</taxon>
        <taxon>Pseudomonadati</taxon>
        <taxon>Pseudomonadota</taxon>
        <taxon>Betaproteobacteria</taxon>
        <taxon>Burkholderiales</taxon>
        <taxon>Oxalobacteraceae</taxon>
        <taxon>Telluria group</taxon>
        <taxon>Duganella</taxon>
    </lineage>
</organism>
<keyword evidence="1" id="KW-0732">Signal</keyword>
<dbReference type="AlphaFoldDB" id="A0A845HJF9"/>
<dbReference type="EMBL" id="WWCV01000030">
    <property type="protein sequence ID" value="MYN18497.1"/>
    <property type="molecule type" value="Genomic_DNA"/>
</dbReference>
<proteinExistence type="predicted"/>